<dbReference type="GO" id="GO:0004497">
    <property type="term" value="F:monooxygenase activity"/>
    <property type="evidence" value="ECO:0007669"/>
    <property type="project" value="UniProtKB-KW"/>
</dbReference>
<dbReference type="PROSITE" id="PS51725">
    <property type="entry name" value="ABM"/>
    <property type="match status" value="1"/>
</dbReference>
<dbReference type="EMBL" id="CP116341">
    <property type="protein sequence ID" value="WOV84974.1"/>
    <property type="molecule type" value="Genomic_DNA"/>
</dbReference>
<evidence type="ECO:0000259" key="1">
    <source>
        <dbReference type="PROSITE" id="PS51725"/>
    </source>
</evidence>
<dbReference type="Gene3D" id="3.30.70.100">
    <property type="match status" value="1"/>
</dbReference>
<feature type="domain" description="ABM" evidence="1">
    <location>
        <begin position="67"/>
        <end position="155"/>
    </location>
</feature>
<keyword evidence="3" id="KW-1185">Reference proteome</keyword>
<dbReference type="Pfam" id="PF03992">
    <property type="entry name" value="ABM"/>
    <property type="match status" value="1"/>
</dbReference>
<dbReference type="InterPro" id="IPR011008">
    <property type="entry name" value="Dimeric_a/b-barrel"/>
</dbReference>
<keyword evidence="2" id="KW-0560">Oxidoreductase</keyword>
<dbReference type="InterPro" id="IPR007138">
    <property type="entry name" value="ABM_dom"/>
</dbReference>
<dbReference type="PANTHER" id="PTHR34474:SF2">
    <property type="entry name" value="SIGNAL TRANSDUCTION PROTEIN TRAP"/>
    <property type="match status" value="1"/>
</dbReference>
<protein>
    <submittedName>
        <fullName evidence="2">Antibiotic biosynthesis monooxygenase</fullName>
    </submittedName>
</protein>
<organism evidence="2 3">
    <name type="scientific">Sporosarcina jeotgali</name>
    <dbReference type="NCBI Taxonomy" id="3020056"/>
    <lineage>
        <taxon>Bacteria</taxon>
        <taxon>Bacillati</taxon>
        <taxon>Bacillota</taxon>
        <taxon>Bacilli</taxon>
        <taxon>Bacillales</taxon>
        <taxon>Caryophanaceae</taxon>
        <taxon>Sporosarcina</taxon>
    </lineage>
</organism>
<sequence>MKNVFITRGTPEFMEKIKEKYASEKMILMHGSGGSQLLHETEGKTVFQTPHRYEVVSEVGQLQEHGYFALNNIAISDEGKPIFEERFKREHPAMESTPGFIAFRLLRPIGSDTYILLTEWEDSKAFDTYKHDPAFKAAYDSTQNDIVEGPAFHIFASAPYLTLFSSLHTPDPDQD</sequence>
<gene>
    <name evidence="2" type="ORF">PGH26_03340</name>
</gene>
<keyword evidence="2" id="KW-0503">Monooxygenase</keyword>
<dbReference type="SUPFAM" id="SSF54909">
    <property type="entry name" value="Dimeric alpha+beta barrel"/>
    <property type="match status" value="1"/>
</dbReference>
<accession>A0ABZ0KYB3</accession>
<dbReference type="PANTHER" id="PTHR34474">
    <property type="entry name" value="SIGNAL TRANSDUCTION PROTEIN TRAP"/>
    <property type="match status" value="1"/>
</dbReference>
<dbReference type="Proteomes" id="UP001303532">
    <property type="component" value="Chromosome"/>
</dbReference>
<proteinExistence type="predicted"/>
<dbReference type="InterPro" id="IPR050404">
    <property type="entry name" value="Heme-degrading_MO"/>
</dbReference>
<reference evidence="2 3" key="1">
    <citation type="submission" date="2023-01" db="EMBL/GenBank/DDBJ databases">
        <title>Sporosarcina sp. nov., isolated from Korean tranditional fermented seafood 'Jeotgal'.</title>
        <authorList>
            <person name="Yang A.-I."/>
        </authorList>
    </citation>
    <scope>NUCLEOTIDE SEQUENCE [LARGE SCALE GENOMIC DNA]</scope>
    <source>
        <strain evidence="2 3">B2O-1</strain>
    </source>
</reference>
<name>A0ABZ0KYB3_9BACL</name>
<evidence type="ECO:0000313" key="2">
    <source>
        <dbReference type="EMBL" id="WOV84974.1"/>
    </source>
</evidence>
<dbReference type="RefSeq" id="WP_323692615.1">
    <property type="nucleotide sequence ID" value="NZ_CP116341.1"/>
</dbReference>
<evidence type="ECO:0000313" key="3">
    <source>
        <dbReference type="Proteomes" id="UP001303532"/>
    </source>
</evidence>